<gene>
    <name evidence="1" type="ORF">HNR65_001715</name>
</gene>
<dbReference type="AlphaFoldDB" id="A0A7W0HKN5"/>
<reference evidence="1 2" key="1">
    <citation type="submission" date="2020-07" db="EMBL/GenBank/DDBJ databases">
        <title>Genomic Encyclopedia of Type Strains, Phase IV (KMG-IV): sequencing the most valuable type-strain genomes for metagenomic binning, comparative biology and taxonomic classification.</title>
        <authorList>
            <person name="Goeker M."/>
        </authorList>
    </citation>
    <scope>NUCLEOTIDE SEQUENCE [LARGE SCALE GENOMIC DNA]</scope>
    <source>
        <strain evidence="1 2">DSM 17721</strain>
    </source>
</reference>
<name>A0A7W0HKN5_9BACT</name>
<proteinExistence type="predicted"/>
<dbReference type="Proteomes" id="UP000525298">
    <property type="component" value="Unassembled WGS sequence"/>
</dbReference>
<sequence length="199" mass="22911">MQKNIFLFSGIVIFIFFSGFIPAMAEDDNLTGRDLIAKQAALSCRDEVIQEMEKLVESNVVSFADLFDTFYIPVPDTDPPKYHTQYDRHMDKVIRIILDKYLGQQSWFLYVVAVDRNGYVPTHNSKYSKALTDDPDYNLKHNRTKRIANDRTGLAAARNTDSYLLQQYERDTGNTIADLSVPIYIRGKHWGGIRVGYEK</sequence>
<evidence type="ECO:0000313" key="2">
    <source>
        <dbReference type="Proteomes" id="UP000525298"/>
    </source>
</evidence>
<dbReference type="RefSeq" id="WP_181551053.1">
    <property type="nucleotide sequence ID" value="NZ_JACDUS010000004.1"/>
</dbReference>
<dbReference type="EMBL" id="JACDUS010000004">
    <property type="protein sequence ID" value="MBA2881388.1"/>
    <property type="molecule type" value="Genomic_DNA"/>
</dbReference>
<protein>
    <submittedName>
        <fullName evidence="1">Methyl-accepting chemotaxis protein</fullName>
    </submittedName>
</protein>
<evidence type="ECO:0000313" key="1">
    <source>
        <dbReference type="EMBL" id="MBA2881388.1"/>
    </source>
</evidence>
<organism evidence="1 2">
    <name type="scientific">Desulfosalsimonas propionicica</name>
    <dbReference type="NCBI Taxonomy" id="332175"/>
    <lineage>
        <taxon>Bacteria</taxon>
        <taxon>Pseudomonadati</taxon>
        <taxon>Thermodesulfobacteriota</taxon>
        <taxon>Desulfobacteria</taxon>
        <taxon>Desulfobacterales</taxon>
        <taxon>Desulfosalsimonadaceae</taxon>
        <taxon>Desulfosalsimonas</taxon>
    </lineage>
</organism>
<accession>A0A7W0HKN5</accession>
<comment type="caution">
    <text evidence="1">The sequence shown here is derived from an EMBL/GenBank/DDBJ whole genome shotgun (WGS) entry which is preliminary data.</text>
</comment>
<keyword evidence="2" id="KW-1185">Reference proteome</keyword>